<keyword evidence="1" id="KW-0812">Transmembrane</keyword>
<proteinExistence type="predicted"/>
<feature type="transmembrane region" description="Helical" evidence="1">
    <location>
        <begin position="16"/>
        <end position="34"/>
    </location>
</feature>
<reference evidence="2" key="1">
    <citation type="journal article" date="2020" name="Stud. Mycol.">
        <title>101 Dothideomycetes genomes: a test case for predicting lifestyles and emergence of pathogens.</title>
        <authorList>
            <person name="Haridas S."/>
            <person name="Albert R."/>
            <person name="Binder M."/>
            <person name="Bloem J."/>
            <person name="Labutti K."/>
            <person name="Salamov A."/>
            <person name="Andreopoulos B."/>
            <person name="Baker S."/>
            <person name="Barry K."/>
            <person name="Bills G."/>
            <person name="Bluhm B."/>
            <person name="Cannon C."/>
            <person name="Castanera R."/>
            <person name="Culley D."/>
            <person name="Daum C."/>
            <person name="Ezra D."/>
            <person name="Gonzalez J."/>
            <person name="Henrissat B."/>
            <person name="Kuo A."/>
            <person name="Liang C."/>
            <person name="Lipzen A."/>
            <person name="Lutzoni F."/>
            <person name="Magnuson J."/>
            <person name="Mondo S."/>
            <person name="Nolan M."/>
            <person name="Ohm R."/>
            <person name="Pangilinan J."/>
            <person name="Park H.-J."/>
            <person name="Ramirez L."/>
            <person name="Alfaro M."/>
            <person name="Sun H."/>
            <person name="Tritt A."/>
            <person name="Yoshinaga Y."/>
            <person name="Zwiers L.-H."/>
            <person name="Turgeon B."/>
            <person name="Goodwin S."/>
            <person name="Spatafora J."/>
            <person name="Crous P."/>
            <person name="Grigoriev I."/>
        </authorList>
    </citation>
    <scope>NUCLEOTIDE SEQUENCE</scope>
    <source>
        <strain evidence="2">HMLAC05119</strain>
    </source>
</reference>
<dbReference type="AlphaFoldDB" id="A0A6A5QWC1"/>
<dbReference type="Proteomes" id="UP000800096">
    <property type="component" value="Unassembled WGS sequence"/>
</dbReference>
<accession>A0A6A5QWC1</accession>
<dbReference type="EMBL" id="ML979133">
    <property type="protein sequence ID" value="KAF1919753.1"/>
    <property type="molecule type" value="Genomic_DNA"/>
</dbReference>
<evidence type="ECO:0000313" key="3">
    <source>
        <dbReference type="Proteomes" id="UP000800096"/>
    </source>
</evidence>
<evidence type="ECO:0000313" key="2">
    <source>
        <dbReference type="EMBL" id="KAF1919753.1"/>
    </source>
</evidence>
<evidence type="ECO:0000256" key="1">
    <source>
        <dbReference type="SAM" id="Phobius"/>
    </source>
</evidence>
<keyword evidence="3" id="KW-1185">Reference proteome</keyword>
<name>A0A6A5QWC1_AMPQU</name>
<organism evidence="2 3">
    <name type="scientific">Ampelomyces quisqualis</name>
    <name type="common">Powdery mildew agent</name>
    <dbReference type="NCBI Taxonomy" id="50730"/>
    <lineage>
        <taxon>Eukaryota</taxon>
        <taxon>Fungi</taxon>
        <taxon>Dikarya</taxon>
        <taxon>Ascomycota</taxon>
        <taxon>Pezizomycotina</taxon>
        <taxon>Dothideomycetes</taxon>
        <taxon>Pleosporomycetidae</taxon>
        <taxon>Pleosporales</taxon>
        <taxon>Pleosporineae</taxon>
        <taxon>Phaeosphaeriaceae</taxon>
        <taxon>Ampelomyces</taxon>
    </lineage>
</organism>
<feature type="transmembrane region" description="Helical" evidence="1">
    <location>
        <begin position="46"/>
        <end position="64"/>
    </location>
</feature>
<gene>
    <name evidence="2" type="ORF">BDU57DRAFT_513018</name>
</gene>
<protein>
    <submittedName>
        <fullName evidence="2">Uncharacterized protein</fullName>
    </submittedName>
</protein>
<keyword evidence="1" id="KW-0472">Membrane</keyword>
<keyword evidence="1" id="KW-1133">Transmembrane helix</keyword>
<sequence length="65" mass="7286">MLTSAKIMSTFLTNEQAAVTMTAMAAFLHSYFWVRRFLRCEATSSGTACHMCVIAMTLAVIWMMV</sequence>